<reference evidence="2" key="1">
    <citation type="submission" date="2019-06" db="EMBL/GenBank/DDBJ databases">
        <authorList>
            <person name="Zheng W."/>
        </authorList>
    </citation>
    <scope>NUCLEOTIDE SEQUENCE</scope>
    <source>
        <strain evidence="2">QDHG01</strain>
    </source>
</reference>
<gene>
    <name evidence="2" type="ORF">FGO68_gene16796</name>
</gene>
<sequence length="76" mass="8880">MRKHSQIHASGRRGFLIDGVIRRVILPLFIMFIGKIQIISIRRERAALRQKTSSTAYELERIVISQSQTRLSFRQV</sequence>
<comment type="caution">
    <text evidence="2">The sequence shown here is derived from an EMBL/GenBank/DDBJ whole genome shotgun (WGS) entry which is preliminary data.</text>
</comment>
<keyword evidence="1" id="KW-1133">Transmembrane helix</keyword>
<dbReference type="EMBL" id="RRYP01030982">
    <property type="protein sequence ID" value="TNV71040.1"/>
    <property type="molecule type" value="Genomic_DNA"/>
</dbReference>
<dbReference type="Proteomes" id="UP000785679">
    <property type="component" value="Unassembled WGS sequence"/>
</dbReference>
<feature type="transmembrane region" description="Helical" evidence="1">
    <location>
        <begin position="20"/>
        <end position="41"/>
    </location>
</feature>
<dbReference type="AlphaFoldDB" id="A0A8J8NAB2"/>
<evidence type="ECO:0000313" key="2">
    <source>
        <dbReference type="EMBL" id="TNV71040.1"/>
    </source>
</evidence>
<protein>
    <submittedName>
        <fullName evidence="2">Uncharacterized protein</fullName>
    </submittedName>
</protein>
<evidence type="ECO:0000256" key="1">
    <source>
        <dbReference type="SAM" id="Phobius"/>
    </source>
</evidence>
<organism evidence="2 3">
    <name type="scientific">Halteria grandinella</name>
    <dbReference type="NCBI Taxonomy" id="5974"/>
    <lineage>
        <taxon>Eukaryota</taxon>
        <taxon>Sar</taxon>
        <taxon>Alveolata</taxon>
        <taxon>Ciliophora</taxon>
        <taxon>Intramacronucleata</taxon>
        <taxon>Spirotrichea</taxon>
        <taxon>Stichotrichia</taxon>
        <taxon>Sporadotrichida</taxon>
        <taxon>Halteriidae</taxon>
        <taxon>Halteria</taxon>
    </lineage>
</organism>
<evidence type="ECO:0000313" key="3">
    <source>
        <dbReference type="Proteomes" id="UP000785679"/>
    </source>
</evidence>
<accession>A0A8J8NAB2</accession>
<keyword evidence="1" id="KW-0812">Transmembrane</keyword>
<keyword evidence="3" id="KW-1185">Reference proteome</keyword>
<keyword evidence="1" id="KW-0472">Membrane</keyword>
<proteinExistence type="predicted"/>
<name>A0A8J8NAB2_HALGN</name>